<proteinExistence type="inferred from homology"/>
<keyword evidence="5" id="KW-1185">Reference proteome</keyword>
<accession>A0ABR2UMD6</accession>
<dbReference type="InterPro" id="IPR002885">
    <property type="entry name" value="PPR_rpt"/>
</dbReference>
<protein>
    <recommendedName>
        <fullName evidence="6">Pentatricopeptide repeat-containing protein</fullName>
    </recommendedName>
</protein>
<evidence type="ECO:0000256" key="3">
    <source>
        <dbReference type="SAM" id="MobiDB-lite"/>
    </source>
</evidence>
<evidence type="ECO:0000256" key="2">
    <source>
        <dbReference type="PROSITE-ProRule" id="PRU00708"/>
    </source>
</evidence>
<dbReference type="Gene3D" id="1.25.40.10">
    <property type="entry name" value="Tetratricopeptide repeat domain"/>
    <property type="match status" value="2"/>
</dbReference>
<dbReference type="EMBL" id="JARVKF010000416">
    <property type="protein sequence ID" value="KAK9415466.1"/>
    <property type="molecule type" value="Genomic_DNA"/>
</dbReference>
<gene>
    <name evidence="4" type="ORF">SUNI508_10490</name>
</gene>
<feature type="repeat" description="PPR" evidence="2">
    <location>
        <begin position="474"/>
        <end position="508"/>
    </location>
</feature>
<dbReference type="InterPro" id="IPR050872">
    <property type="entry name" value="PPR_P_subfamily"/>
</dbReference>
<dbReference type="PANTHER" id="PTHR46128:SF211">
    <property type="entry name" value="PENTACOTRIPEPTIDE-REPEAT REGION OF PRORP DOMAIN-CONTAINING PROTEIN"/>
    <property type="match status" value="1"/>
</dbReference>
<feature type="region of interest" description="Disordered" evidence="3">
    <location>
        <begin position="40"/>
        <end position="101"/>
    </location>
</feature>
<dbReference type="PANTHER" id="PTHR46128">
    <property type="entry name" value="MITOCHONDRIAL GROUP I INTRON SPLICING FACTOR CCM1"/>
    <property type="match status" value="1"/>
</dbReference>
<dbReference type="Proteomes" id="UP001408356">
    <property type="component" value="Unassembled WGS sequence"/>
</dbReference>
<dbReference type="PROSITE" id="PS51375">
    <property type="entry name" value="PPR"/>
    <property type="match status" value="2"/>
</dbReference>
<evidence type="ECO:0000256" key="1">
    <source>
        <dbReference type="ARBA" id="ARBA00007626"/>
    </source>
</evidence>
<feature type="compositionally biased region" description="Polar residues" evidence="3">
    <location>
        <begin position="410"/>
        <end position="422"/>
    </location>
</feature>
<evidence type="ECO:0008006" key="6">
    <source>
        <dbReference type="Google" id="ProtNLM"/>
    </source>
</evidence>
<dbReference type="Pfam" id="PF13812">
    <property type="entry name" value="PPR_3"/>
    <property type="match status" value="1"/>
</dbReference>
<reference evidence="4 5" key="1">
    <citation type="journal article" date="2024" name="J. Plant Pathol.">
        <title>Sequence and assembly of the genome of Seiridium unicorne, isolate CBS 538.82, causal agent of cypress canker disease.</title>
        <authorList>
            <person name="Scali E."/>
            <person name="Rocca G.D."/>
            <person name="Danti R."/>
            <person name="Garbelotto M."/>
            <person name="Barberini S."/>
            <person name="Baroncelli R."/>
            <person name="Emiliani G."/>
        </authorList>
    </citation>
    <scope>NUCLEOTIDE SEQUENCE [LARGE SCALE GENOMIC DNA]</scope>
    <source>
        <strain evidence="4 5">BM-138-508</strain>
    </source>
</reference>
<evidence type="ECO:0000313" key="4">
    <source>
        <dbReference type="EMBL" id="KAK9415466.1"/>
    </source>
</evidence>
<organism evidence="4 5">
    <name type="scientific">Seiridium unicorne</name>
    <dbReference type="NCBI Taxonomy" id="138068"/>
    <lineage>
        <taxon>Eukaryota</taxon>
        <taxon>Fungi</taxon>
        <taxon>Dikarya</taxon>
        <taxon>Ascomycota</taxon>
        <taxon>Pezizomycotina</taxon>
        <taxon>Sordariomycetes</taxon>
        <taxon>Xylariomycetidae</taxon>
        <taxon>Amphisphaeriales</taxon>
        <taxon>Sporocadaceae</taxon>
        <taxon>Seiridium</taxon>
    </lineage>
</organism>
<dbReference type="Pfam" id="PF01535">
    <property type="entry name" value="PPR"/>
    <property type="match status" value="1"/>
</dbReference>
<sequence length="884" mass="99077">MKAPRTICLICRHRLATKAALQASQWRAQSSLWSSAAAGTGDIRAGGSPSIQDTTTAANTPNREDGRVKEPNNRRVVTEEKRQKTRATLKPRRRNGGATGDADMADLFHQIVDRPDINTTATDAVNANSANIKLVQDIGKLQDMLDAEVAIPESFKFLRTVLYPSIKQKGVTIPKVFYTVVSSLMHKVILAKKNDMLNPDLPSVADIFRVNADLGDLNPAEWLTLTGELVRYLCELKTSADDYPSIEAFEDHLATKNRIILDLVESWKILSLPRSRVAESRHESNEILDGFWFPRLDKFAINKYAKSNNFSLALSSLFPQYAPNQLGDRLAVLAIATLTLLIDGSRSNTSSRRSASRFITKVAHLMNFTGVNEKALRKAITITFPPIGKYVMGQWPKIEEHLSGANPTIGQSSDWQGTSGTLRTARGPNGTSYLEKKLSQAYGTRNWNEVDRLWHEFAGSQPDKTAKATKLQQNPHLFDSFINTYMALNKPDKAIEVWNTLPKVGLKPTLKTWNVMLDGCKKAQNLKGLKTVWQRLVSSGAQLDMPIWTTRIAGLMECNDPSAAIAALEEMAVLWYQSGKGQKRHAVQPTIEPINAALSGLIRLNNHTAVQRLLAWAKEQNITPDIYTFNLLLRPLILDGRDKEVEGIFKYMEALDVPADAATFTVILEGTLTRLDAWDPQKQVEIVASVFSDMKKAGLEANHQTYGKMIYLLLRSGDRAQESVKAVLEHLWKQGLELSPHIYTTLVEHYFSRDPPDLETVNELIQRRRLLDYDDMDRIFYDRVIKGYASAGDAETAFSIYRKLSSAGLLVNLDAQYELLRSLLLVGRQEDAQTLVEDTVKRYAEQHGEGSWLGHRFWHTAERSGFVDWVPDVRGGRAVIRTQV</sequence>
<name>A0ABR2UMD6_9PEZI</name>
<feature type="compositionally biased region" description="Polar residues" evidence="3">
    <location>
        <begin position="49"/>
        <end position="61"/>
    </location>
</feature>
<comment type="caution">
    <text evidence="4">The sequence shown here is derived from an EMBL/GenBank/DDBJ whole genome shotgun (WGS) entry which is preliminary data.</text>
</comment>
<dbReference type="InterPro" id="IPR011990">
    <property type="entry name" value="TPR-like_helical_dom_sf"/>
</dbReference>
<feature type="repeat" description="PPR" evidence="2">
    <location>
        <begin position="777"/>
        <end position="811"/>
    </location>
</feature>
<feature type="compositionally biased region" description="Basic residues" evidence="3">
    <location>
        <begin position="83"/>
        <end position="95"/>
    </location>
</feature>
<feature type="compositionally biased region" description="Basic and acidic residues" evidence="3">
    <location>
        <begin position="62"/>
        <end position="82"/>
    </location>
</feature>
<evidence type="ECO:0000313" key="5">
    <source>
        <dbReference type="Proteomes" id="UP001408356"/>
    </source>
</evidence>
<comment type="similarity">
    <text evidence="1">Belongs to the PPR family. P subfamily.</text>
</comment>
<dbReference type="Pfam" id="PF13041">
    <property type="entry name" value="PPR_2"/>
    <property type="match status" value="1"/>
</dbReference>
<feature type="region of interest" description="Disordered" evidence="3">
    <location>
        <begin position="410"/>
        <end position="431"/>
    </location>
</feature>